<comment type="caution">
    <text evidence="2">The sequence shown here is derived from an EMBL/GenBank/DDBJ whole genome shotgun (WGS) entry which is preliminary data.</text>
</comment>
<feature type="region of interest" description="Disordered" evidence="1">
    <location>
        <begin position="347"/>
        <end position="366"/>
    </location>
</feature>
<reference evidence="2 3" key="1">
    <citation type="submission" date="2015-12" db="EMBL/GenBank/DDBJ databases">
        <authorList>
            <person name="Shamseldin A."/>
            <person name="Moawad H."/>
            <person name="Abd El-Rahim W.M."/>
            <person name="Sadowsky M.J."/>
        </authorList>
    </citation>
    <scope>NUCLEOTIDE SEQUENCE [LARGE SCALE GENOMIC DNA]</scope>
    <source>
        <strain evidence="2 3">S43</strain>
    </source>
</reference>
<proteinExistence type="predicted"/>
<sequence length="379" mass="37608">MAVGAAVALDAHGAHVGEQDDRHLPDLLVEPGAGKLLAGDRVRAAQHREAVLGDLADDADAQAGAGEGLAADDLLGQAELAAHGADLVLEQGPQRLHELELQVLGQPAHVVVALDVGRALPAAGLDDVGVEGALDEEAHGLALLGGAAGDLLGGGLEGADELAADDLALLLGIGHPGEGAEEALLLLGHVQPHAGGGHEVGLDLLGLALAQQPVVDEHAGELVADRALDERGGHGGVDAAGEPADHGGGADLLADALDVLLDDVAGGPAGLDPGAGEQEALEDLLAVHGVLDLGVPLHAVEPALLVGKRRHGRGLGGGEHLEAGGGLDHGVAVAHPHRLGAGRALEDRGVHGRGGGRPVLAGPGVGHRPPRAWAMAWKP</sequence>
<dbReference type="AlphaFoldDB" id="A0A2N4T286"/>
<dbReference type="EMBL" id="LOMZ01000001">
    <property type="protein sequence ID" value="PLC12344.1"/>
    <property type="molecule type" value="Genomic_DNA"/>
</dbReference>
<organism evidence="2 3">
    <name type="scientific">Kocuria flava</name>
    <dbReference type="NCBI Taxonomy" id="446860"/>
    <lineage>
        <taxon>Bacteria</taxon>
        <taxon>Bacillati</taxon>
        <taxon>Actinomycetota</taxon>
        <taxon>Actinomycetes</taxon>
        <taxon>Micrococcales</taxon>
        <taxon>Micrococcaceae</taxon>
        <taxon>Kocuria</taxon>
    </lineage>
</organism>
<gene>
    <name evidence="2" type="ORF">AUQ48_08950</name>
</gene>
<protein>
    <submittedName>
        <fullName evidence="2">Uncharacterized protein</fullName>
    </submittedName>
</protein>
<evidence type="ECO:0000313" key="3">
    <source>
        <dbReference type="Proteomes" id="UP000234632"/>
    </source>
</evidence>
<accession>A0A2N4T286</accession>
<dbReference type="Proteomes" id="UP000234632">
    <property type="component" value="Unassembled WGS sequence"/>
</dbReference>
<name>A0A2N4T286_9MICC</name>
<evidence type="ECO:0000256" key="1">
    <source>
        <dbReference type="SAM" id="MobiDB-lite"/>
    </source>
</evidence>
<evidence type="ECO:0000313" key="2">
    <source>
        <dbReference type="EMBL" id="PLC12344.1"/>
    </source>
</evidence>